<feature type="modified residue" description="4-aspartylphosphate" evidence="3">
    <location>
        <position position="63"/>
    </location>
</feature>
<keyword evidence="3" id="KW-0597">Phosphoprotein</keyword>
<protein>
    <recommendedName>
        <fullName evidence="1">Stage 0 sporulation protein A homolog</fullName>
    </recommendedName>
</protein>
<dbReference type="InterPro" id="IPR001789">
    <property type="entry name" value="Sig_transdc_resp-reg_receiver"/>
</dbReference>
<dbReference type="InterPro" id="IPR011006">
    <property type="entry name" value="CheY-like_superfamily"/>
</dbReference>
<dbReference type="Proteomes" id="UP001166402">
    <property type="component" value="Unassembled WGS sequence"/>
</dbReference>
<comment type="caution">
    <text evidence="5">The sequence shown here is derived from an EMBL/GenBank/DDBJ whole genome shotgun (WGS) entry which is preliminary data.</text>
</comment>
<evidence type="ECO:0000256" key="2">
    <source>
        <dbReference type="ARBA" id="ARBA00024867"/>
    </source>
</evidence>
<feature type="domain" description="Response regulatory" evidence="4">
    <location>
        <begin position="14"/>
        <end position="70"/>
    </location>
</feature>
<dbReference type="RefSeq" id="WP_245301351.1">
    <property type="nucleotide sequence ID" value="NZ_JAGGLT010000041.1"/>
</dbReference>
<accession>A0ABS4NI03</accession>
<proteinExistence type="predicted"/>
<gene>
    <name evidence="5" type="ORF">J2Z80_002847</name>
</gene>
<comment type="function">
    <text evidence="2">May play the central regulatory role in sporulation. It may be an element of the effector pathway responsible for the activation of sporulation genes in response to nutritional stress. Spo0A may act in concert with spo0H (a sigma factor) to control the expression of some genes that are critical to the sporulation process.</text>
</comment>
<sequence>MFDNKKGMQVKMRHILVADDEKNMRWALKKALFNDGYVIDEAENGAVALNKFESSIYDLIILDIKMRLQI</sequence>
<evidence type="ECO:0000256" key="1">
    <source>
        <dbReference type="ARBA" id="ARBA00018672"/>
    </source>
</evidence>
<dbReference type="Gene3D" id="3.40.50.2300">
    <property type="match status" value="1"/>
</dbReference>
<reference evidence="5" key="1">
    <citation type="submission" date="2021-03" db="EMBL/GenBank/DDBJ databases">
        <title>Genomic Encyclopedia of Type Strains, Phase IV (KMG-IV): sequencing the most valuable type-strain genomes for metagenomic binning, comparative biology and taxonomic classification.</title>
        <authorList>
            <person name="Goeker M."/>
        </authorList>
    </citation>
    <scope>NUCLEOTIDE SEQUENCE</scope>
    <source>
        <strain evidence="5">DSM 101588</strain>
    </source>
</reference>
<name>A0ABS4NI03_9THEO</name>
<keyword evidence="6" id="KW-1185">Reference proteome</keyword>
<dbReference type="Pfam" id="PF00072">
    <property type="entry name" value="Response_reg"/>
    <property type="match status" value="1"/>
</dbReference>
<dbReference type="EMBL" id="JAGGLT010000041">
    <property type="protein sequence ID" value="MBP2073295.1"/>
    <property type="molecule type" value="Genomic_DNA"/>
</dbReference>
<dbReference type="PROSITE" id="PS50110">
    <property type="entry name" value="RESPONSE_REGULATORY"/>
    <property type="match status" value="1"/>
</dbReference>
<organism evidence="5 6">
    <name type="scientific">Thermoanaerobacterium butyriciformans</name>
    <dbReference type="NCBI Taxonomy" id="1702242"/>
    <lineage>
        <taxon>Bacteria</taxon>
        <taxon>Bacillati</taxon>
        <taxon>Bacillota</taxon>
        <taxon>Clostridia</taxon>
        <taxon>Thermoanaerobacterales</taxon>
        <taxon>Thermoanaerobacteraceae</taxon>
        <taxon>Thermoanaerobacterium</taxon>
    </lineage>
</organism>
<evidence type="ECO:0000313" key="6">
    <source>
        <dbReference type="Proteomes" id="UP001166402"/>
    </source>
</evidence>
<evidence type="ECO:0000256" key="3">
    <source>
        <dbReference type="PROSITE-ProRule" id="PRU00169"/>
    </source>
</evidence>
<evidence type="ECO:0000313" key="5">
    <source>
        <dbReference type="EMBL" id="MBP2073295.1"/>
    </source>
</evidence>
<dbReference type="SUPFAM" id="SSF52172">
    <property type="entry name" value="CheY-like"/>
    <property type="match status" value="1"/>
</dbReference>
<evidence type="ECO:0000259" key="4">
    <source>
        <dbReference type="PROSITE" id="PS50110"/>
    </source>
</evidence>